<dbReference type="EMBL" id="MU006288">
    <property type="protein sequence ID" value="KAF2857004.1"/>
    <property type="molecule type" value="Genomic_DNA"/>
</dbReference>
<evidence type="ECO:0000313" key="2">
    <source>
        <dbReference type="EMBL" id="KAF2857004.1"/>
    </source>
</evidence>
<reference evidence="2" key="1">
    <citation type="submission" date="2020-01" db="EMBL/GenBank/DDBJ databases">
        <authorList>
            <consortium name="DOE Joint Genome Institute"/>
            <person name="Haridas S."/>
            <person name="Albert R."/>
            <person name="Binder M."/>
            <person name="Bloem J."/>
            <person name="Labutti K."/>
            <person name="Salamov A."/>
            <person name="Andreopoulos B."/>
            <person name="Baker S.E."/>
            <person name="Barry K."/>
            <person name="Bills G."/>
            <person name="Bluhm B.H."/>
            <person name="Cannon C."/>
            <person name="Castanera R."/>
            <person name="Culley D.E."/>
            <person name="Daum C."/>
            <person name="Ezra D."/>
            <person name="Gonzalez J.B."/>
            <person name="Henrissat B."/>
            <person name="Kuo A."/>
            <person name="Liang C."/>
            <person name="Lipzen A."/>
            <person name="Lutzoni F."/>
            <person name="Magnuson J."/>
            <person name="Mondo S."/>
            <person name="Nolan M."/>
            <person name="Ohm R."/>
            <person name="Pangilinan J."/>
            <person name="Park H.-J."/>
            <person name="Ramirez L."/>
            <person name="Alfaro M."/>
            <person name="Sun H."/>
            <person name="Tritt A."/>
            <person name="Yoshinaga Y."/>
            <person name="Zwiers L.-H."/>
            <person name="Turgeon B.G."/>
            <person name="Goodwin S.B."/>
            <person name="Spatafora J.W."/>
            <person name="Crous P.W."/>
            <person name="Grigoriev I.V."/>
        </authorList>
    </citation>
    <scope>NUCLEOTIDE SEQUENCE</scope>
    <source>
        <strain evidence="2">IPT5</strain>
    </source>
</reference>
<accession>A0A6A7BNS0</accession>
<gene>
    <name evidence="2" type="ORF">T440DRAFT_15527</name>
</gene>
<dbReference type="AlphaFoldDB" id="A0A6A7BNS0"/>
<dbReference type="Proteomes" id="UP000799423">
    <property type="component" value="Unassembled WGS sequence"/>
</dbReference>
<name>A0A6A7BNS0_9PLEO</name>
<sequence length="155" mass="17595">MSLRKPRQSLFHQTPRNQKRFHPLPSTPLLLRHPSSRFRQAAQRSLSIEGFDQTRTERQMGIVKQKRQGNIYVQSTYFASALPGNESAILHGGMRVGRILMLLGRCARVVAMGISIDVMDRVKSQEAVAAWNRKMDRGRSRWGRSWLGIQGIAVG</sequence>
<protein>
    <submittedName>
        <fullName evidence="2">Uncharacterized protein</fullName>
    </submittedName>
</protein>
<evidence type="ECO:0000256" key="1">
    <source>
        <dbReference type="SAM" id="MobiDB-lite"/>
    </source>
</evidence>
<organism evidence="2 3">
    <name type="scientific">Plenodomus tracheiphilus IPT5</name>
    <dbReference type="NCBI Taxonomy" id="1408161"/>
    <lineage>
        <taxon>Eukaryota</taxon>
        <taxon>Fungi</taxon>
        <taxon>Dikarya</taxon>
        <taxon>Ascomycota</taxon>
        <taxon>Pezizomycotina</taxon>
        <taxon>Dothideomycetes</taxon>
        <taxon>Pleosporomycetidae</taxon>
        <taxon>Pleosporales</taxon>
        <taxon>Pleosporineae</taxon>
        <taxon>Leptosphaeriaceae</taxon>
        <taxon>Plenodomus</taxon>
    </lineage>
</organism>
<proteinExistence type="predicted"/>
<feature type="region of interest" description="Disordered" evidence="1">
    <location>
        <begin position="1"/>
        <end position="23"/>
    </location>
</feature>
<keyword evidence="3" id="KW-1185">Reference proteome</keyword>
<evidence type="ECO:0000313" key="3">
    <source>
        <dbReference type="Proteomes" id="UP000799423"/>
    </source>
</evidence>